<evidence type="ECO:0000313" key="2">
    <source>
        <dbReference type="Proteomes" id="UP001165092"/>
    </source>
</evidence>
<comment type="caution">
    <text evidence="1">The sequence shown here is derived from an EMBL/GenBank/DDBJ whole genome shotgun (WGS) entry which is preliminary data.</text>
</comment>
<dbReference type="EMBL" id="BSQG01000006">
    <property type="protein sequence ID" value="GLU49340.1"/>
    <property type="molecule type" value="Genomic_DNA"/>
</dbReference>
<proteinExistence type="predicted"/>
<organism evidence="1 2">
    <name type="scientific">Nocardiopsis ansamitocini</name>
    <dbReference type="NCBI Taxonomy" id="1670832"/>
    <lineage>
        <taxon>Bacteria</taxon>
        <taxon>Bacillati</taxon>
        <taxon>Actinomycetota</taxon>
        <taxon>Actinomycetes</taxon>
        <taxon>Streptosporangiales</taxon>
        <taxon>Nocardiopsidaceae</taxon>
        <taxon>Nocardiopsis</taxon>
    </lineage>
</organism>
<evidence type="ECO:0000313" key="1">
    <source>
        <dbReference type="EMBL" id="GLU49340.1"/>
    </source>
</evidence>
<protein>
    <submittedName>
        <fullName evidence="1">Uncharacterized protein</fullName>
    </submittedName>
</protein>
<gene>
    <name evidence="1" type="ORF">Nans01_36910</name>
</gene>
<name>A0A9W6UKR9_9ACTN</name>
<keyword evidence="2" id="KW-1185">Reference proteome</keyword>
<sequence>MVLGSPGEQIPHPVGNPGLTSSIEEVVVRLFHRGAPFDMAPPVLINLGRVVFPWKSGKVCGRRKGGSGPRVRDVGRWSVYFE</sequence>
<reference evidence="1" key="1">
    <citation type="submission" date="2023-02" db="EMBL/GenBank/DDBJ databases">
        <title>Nocardiopsis ansamitocini NBRC 112285.</title>
        <authorList>
            <person name="Ichikawa N."/>
            <person name="Sato H."/>
            <person name="Tonouchi N."/>
        </authorList>
    </citation>
    <scope>NUCLEOTIDE SEQUENCE</scope>
    <source>
        <strain evidence="1">NBRC 112285</strain>
    </source>
</reference>
<accession>A0A9W6UKR9</accession>
<dbReference type="AlphaFoldDB" id="A0A9W6UKR9"/>
<dbReference type="Proteomes" id="UP001165092">
    <property type="component" value="Unassembled WGS sequence"/>
</dbReference>